<dbReference type="RefSeq" id="WP_115733052.1">
    <property type="nucleotide sequence ID" value="NZ_BAAAVY010000037.1"/>
</dbReference>
<dbReference type="EMBL" id="UFSM01000001">
    <property type="protein sequence ID" value="SUU91132.1"/>
    <property type="molecule type" value="Genomic_DNA"/>
</dbReference>
<dbReference type="PANTHER" id="PTHR33993:SF1">
    <property type="entry name" value="GLYOXALASE FAMILY PROTEIN"/>
    <property type="match status" value="1"/>
</dbReference>
<keyword evidence="1" id="KW-0456">Lyase</keyword>
<dbReference type="Proteomes" id="UP000254701">
    <property type="component" value="Unassembled WGS sequence"/>
</dbReference>
<dbReference type="AlphaFoldDB" id="A0A380WS00"/>
<evidence type="ECO:0000313" key="2">
    <source>
        <dbReference type="Proteomes" id="UP000254701"/>
    </source>
</evidence>
<proteinExistence type="predicted"/>
<evidence type="ECO:0000313" key="1">
    <source>
        <dbReference type="EMBL" id="SUU91132.1"/>
    </source>
</evidence>
<accession>A0A380WS00</accession>
<dbReference type="InterPro" id="IPR052164">
    <property type="entry name" value="Anthracycline_SecMetBiosynth"/>
</dbReference>
<dbReference type="GO" id="GO:0016829">
    <property type="term" value="F:lyase activity"/>
    <property type="evidence" value="ECO:0007669"/>
    <property type="project" value="UniProtKB-KW"/>
</dbReference>
<dbReference type="CDD" id="cd07247">
    <property type="entry name" value="SgaA_N_like"/>
    <property type="match status" value="1"/>
</dbReference>
<organism evidence="1 2">
    <name type="scientific">Aminobacter aminovorans</name>
    <name type="common">Chelatobacter heintzii</name>
    <dbReference type="NCBI Taxonomy" id="83263"/>
    <lineage>
        <taxon>Bacteria</taxon>
        <taxon>Pseudomonadati</taxon>
        <taxon>Pseudomonadota</taxon>
        <taxon>Alphaproteobacteria</taxon>
        <taxon>Hyphomicrobiales</taxon>
        <taxon>Phyllobacteriaceae</taxon>
        <taxon>Aminobacter</taxon>
    </lineage>
</organism>
<dbReference type="Gene3D" id="3.10.180.10">
    <property type="entry name" value="2,3-Dihydroxybiphenyl 1,2-Dioxygenase, domain 1"/>
    <property type="match status" value="1"/>
</dbReference>
<protein>
    <submittedName>
        <fullName evidence="1">Predicted enzyme related to lactoylglutathione lyase</fullName>
    </submittedName>
</protein>
<name>A0A380WS00_AMIAI</name>
<dbReference type="InterPro" id="IPR029068">
    <property type="entry name" value="Glyas_Bleomycin-R_OHBP_Dase"/>
</dbReference>
<dbReference type="SUPFAM" id="SSF54593">
    <property type="entry name" value="Glyoxalase/Bleomycin resistance protein/Dihydroxybiphenyl dioxygenase"/>
    <property type="match status" value="1"/>
</dbReference>
<dbReference type="PANTHER" id="PTHR33993">
    <property type="entry name" value="GLYOXALASE-RELATED"/>
    <property type="match status" value="1"/>
</dbReference>
<dbReference type="OrthoDB" id="9792323at2"/>
<sequence>MRKTGKLDYIEMAAVGGTLDHVKSFYSSAFGWTFTDYGPDYSAFAEGLDGGFQAEVPAKPLPVLYSEALEDSLAAVEEAGGTIVKPIFSFPGGRRFHFVDPAGNELAVWGE</sequence>
<gene>
    <name evidence="1" type="ORF">NCTC10684_04394</name>
</gene>
<reference evidence="1 2" key="1">
    <citation type="submission" date="2018-06" db="EMBL/GenBank/DDBJ databases">
        <authorList>
            <consortium name="Pathogen Informatics"/>
            <person name="Doyle S."/>
        </authorList>
    </citation>
    <scope>NUCLEOTIDE SEQUENCE [LARGE SCALE GENOMIC DNA]</scope>
    <source>
        <strain evidence="1 2">NCTC10684</strain>
    </source>
</reference>